<dbReference type="GO" id="GO:0016787">
    <property type="term" value="F:hydrolase activity"/>
    <property type="evidence" value="ECO:0007669"/>
    <property type="project" value="UniProtKB-KW"/>
</dbReference>
<evidence type="ECO:0000259" key="4">
    <source>
        <dbReference type="PROSITE" id="PS51635"/>
    </source>
</evidence>
<dbReference type="InterPro" id="IPR002641">
    <property type="entry name" value="PNPLA_dom"/>
</dbReference>
<dbReference type="InterPro" id="IPR045943">
    <property type="entry name" value="DUF6363"/>
</dbReference>
<dbReference type="PROSITE" id="PS51635">
    <property type="entry name" value="PNPLA"/>
    <property type="match status" value="1"/>
</dbReference>
<dbReference type="InterPro" id="IPR016035">
    <property type="entry name" value="Acyl_Trfase/lysoPLipase"/>
</dbReference>
<gene>
    <name evidence="5" type="ORF">SDC9_20444</name>
</gene>
<comment type="caution">
    <text evidence="5">The sequence shown here is derived from an EMBL/GenBank/DDBJ whole genome shotgun (WGS) entry which is preliminary data.</text>
</comment>
<keyword evidence="1" id="KW-0378">Hydrolase</keyword>
<dbReference type="GO" id="GO:0016042">
    <property type="term" value="P:lipid catabolic process"/>
    <property type="evidence" value="ECO:0007669"/>
    <property type="project" value="UniProtKB-KW"/>
</dbReference>
<dbReference type="InterPro" id="IPR037483">
    <property type="entry name" value="YjjU-like"/>
</dbReference>
<sequence length="282" mass="31928">MYSAGLIFEGGGMRGAYTAGVIDALIENKLEFSSCYGVSSGACHAASYLSKQHGRAYRTMTEHMGDKRYFSYWNLLTKGDLLGPEMVFHIIPEQLDPFDYDEYNKYPGKFYSVATNCETGEAEYFHPKIMEEDVEMIHASSALPILAKKVKIGENYYFDGGISDSIPIKRSIADGNTKNVLVLTQDAGYQKKYDKSVPILNIFYPKYPKMVEMVATRHIRYNEALELVAEEEAAGRAFVIRPKNPVGVSRIKFNKEKIAQLYHDGYHDTIDKMDDLIAFLEK</sequence>
<evidence type="ECO:0000256" key="1">
    <source>
        <dbReference type="ARBA" id="ARBA00022801"/>
    </source>
</evidence>
<dbReference type="EMBL" id="VSSQ01000081">
    <property type="protein sequence ID" value="MPL74627.1"/>
    <property type="molecule type" value="Genomic_DNA"/>
</dbReference>
<evidence type="ECO:0000256" key="2">
    <source>
        <dbReference type="ARBA" id="ARBA00022963"/>
    </source>
</evidence>
<reference evidence="5" key="1">
    <citation type="submission" date="2019-08" db="EMBL/GenBank/DDBJ databases">
        <authorList>
            <person name="Kucharzyk K."/>
            <person name="Murdoch R.W."/>
            <person name="Higgins S."/>
            <person name="Loffler F."/>
        </authorList>
    </citation>
    <scope>NUCLEOTIDE SEQUENCE</scope>
</reference>
<evidence type="ECO:0000313" key="5">
    <source>
        <dbReference type="EMBL" id="MPL74627.1"/>
    </source>
</evidence>
<dbReference type="Pfam" id="PF19890">
    <property type="entry name" value="DUF6363"/>
    <property type="match status" value="1"/>
</dbReference>
<dbReference type="SUPFAM" id="SSF52151">
    <property type="entry name" value="FabD/lysophospholipase-like"/>
    <property type="match status" value="1"/>
</dbReference>
<protein>
    <recommendedName>
        <fullName evidence="4">PNPLA domain-containing protein</fullName>
    </recommendedName>
</protein>
<dbReference type="CDD" id="cd07208">
    <property type="entry name" value="Pat_hypo_Ecoli_yjju_like"/>
    <property type="match status" value="1"/>
</dbReference>
<name>A0A644U6R1_9ZZZZ</name>
<dbReference type="Gene3D" id="3.40.1090.10">
    <property type="entry name" value="Cytosolic phospholipase A2 catalytic domain"/>
    <property type="match status" value="2"/>
</dbReference>
<accession>A0A644U6R1</accession>
<keyword evidence="2" id="KW-0442">Lipid degradation</keyword>
<evidence type="ECO:0000256" key="3">
    <source>
        <dbReference type="ARBA" id="ARBA00023098"/>
    </source>
</evidence>
<feature type="domain" description="PNPLA" evidence="4">
    <location>
        <begin position="6"/>
        <end position="172"/>
    </location>
</feature>
<organism evidence="5">
    <name type="scientific">bioreactor metagenome</name>
    <dbReference type="NCBI Taxonomy" id="1076179"/>
    <lineage>
        <taxon>unclassified sequences</taxon>
        <taxon>metagenomes</taxon>
        <taxon>ecological metagenomes</taxon>
    </lineage>
</organism>
<dbReference type="InterPro" id="IPR050301">
    <property type="entry name" value="NTE"/>
</dbReference>
<proteinExistence type="predicted"/>
<dbReference type="PANTHER" id="PTHR14226">
    <property type="entry name" value="NEUROPATHY TARGET ESTERASE/SWISS CHEESE D.MELANOGASTER"/>
    <property type="match status" value="1"/>
</dbReference>
<dbReference type="Pfam" id="PF01734">
    <property type="entry name" value="Patatin"/>
    <property type="match status" value="1"/>
</dbReference>
<keyword evidence="3" id="KW-0443">Lipid metabolism</keyword>
<dbReference type="AlphaFoldDB" id="A0A644U6R1"/>
<dbReference type="PANTHER" id="PTHR14226:SF25">
    <property type="entry name" value="PHOSPHOESTERASE"/>
    <property type="match status" value="1"/>
</dbReference>